<dbReference type="RefSeq" id="WP_092213711.1">
    <property type="nucleotide sequence ID" value="NZ_FMUX01000019.1"/>
</dbReference>
<organism evidence="2 3">
    <name type="scientific">Desulfoluna spongiiphila</name>
    <dbReference type="NCBI Taxonomy" id="419481"/>
    <lineage>
        <taxon>Bacteria</taxon>
        <taxon>Pseudomonadati</taxon>
        <taxon>Thermodesulfobacteriota</taxon>
        <taxon>Desulfobacteria</taxon>
        <taxon>Desulfobacterales</taxon>
        <taxon>Desulfolunaceae</taxon>
        <taxon>Desulfoluna</taxon>
    </lineage>
</organism>
<feature type="chain" id="PRO_5011585328" evidence="1">
    <location>
        <begin position="20"/>
        <end position="365"/>
    </location>
</feature>
<dbReference type="AlphaFoldDB" id="A0A1G5IDS1"/>
<dbReference type="STRING" id="419481.SAMN05216233_11954"/>
<evidence type="ECO:0000313" key="3">
    <source>
        <dbReference type="Proteomes" id="UP000198870"/>
    </source>
</evidence>
<evidence type="ECO:0000256" key="1">
    <source>
        <dbReference type="SAM" id="SignalP"/>
    </source>
</evidence>
<sequence>MLKATYAMLCVCAVLCLLASTGQSEPYRSFHMGVRPLGMGGAFTAVADDQNAMDYNPAGLSRTEGVGVGILNPMVVASEDTYDLISDYDDIDQNDVAEVIELLKKYVGENHHITLAADVYAGFRLGNVGVMVAGVGRGGADLTIRNPVYPVLSVVSDVDYGGQAGVGYALPHVPGLSLGVGVKALNRSSIDETYTAADIADDDFEDTLDDDQVDGTDASFDLGMIWSREIEGVTRVSLGLAGINIREMDFGDARDQESQYNAGVAFTQRFFGFALTEAFDYHDITDNLTGDGSTEKKLHMGAELEFPILLALRAGLSQGYYTAGATVDFSFLRLDVATYGEEIGVYGGQKEDRRYAAQLSLGWSW</sequence>
<dbReference type="OrthoDB" id="9809992at2"/>
<gene>
    <name evidence="2" type="ORF">SAMN05216233_11954</name>
</gene>
<dbReference type="Gene3D" id="2.40.160.60">
    <property type="entry name" value="Outer membrane protein transport protein (OMPP1/FadL/TodX)"/>
    <property type="match status" value="1"/>
</dbReference>
<dbReference type="Pfam" id="PF13729">
    <property type="entry name" value="TraF_2"/>
    <property type="match status" value="1"/>
</dbReference>
<accession>A0A1G5IDS1</accession>
<keyword evidence="3" id="KW-1185">Reference proteome</keyword>
<name>A0A1G5IDS1_9BACT</name>
<dbReference type="Proteomes" id="UP000198870">
    <property type="component" value="Unassembled WGS sequence"/>
</dbReference>
<protein>
    <submittedName>
        <fullName evidence="2">Plasmid transfer operon, TraF, protein</fullName>
    </submittedName>
</protein>
<dbReference type="EMBL" id="FMUX01000019">
    <property type="protein sequence ID" value="SCY74154.1"/>
    <property type="molecule type" value="Genomic_DNA"/>
</dbReference>
<reference evidence="2 3" key="1">
    <citation type="submission" date="2016-10" db="EMBL/GenBank/DDBJ databases">
        <authorList>
            <person name="de Groot N.N."/>
        </authorList>
    </citation>
    <scope>NUCLEOTIDE SEQUENCE [LARGE SCALE GENOMIC DNA]</scope>
    <source>
        <strain evidence="2 3">AA1</strain>
    </source>
</reference>
<evidence type="ECO:0000313" key="2">
    <source>
        <dbReference type="EMBL" id="SCY74154.1"/>
    </source>
</evidence>
<feature type="signal peptide" evidence="1">
    <location>
        <begin position="1"/>
        <end position="19"/>
    </location>
</feature>
<dbReference type="InterPro" id="IPR032811">
    <property type="entry name" value="Put_conjugal_transfer"/>
</dbReference>
<proteinExistence type="predicted"/>
<keyword evidence="1" id="KW-0732">Signal</keyword>